<dbReference type="SUPFAM" id="SSF56219">
    <property type="entry name" value="DNase I-like"/>
    <property type="match status" value="1"/>
</dbReference>
<dbReference type="GeneID" id="112679275"/>
<dbReference type="AlphaFoldDB" id="A0A8B8F2E4"/>
<feature type="chain" id="PRO_5034813492" evidence="1">
    <location>
        <begin position="20"/>
        <end position="174"/>
    </location>
</feature>
<accession>A0A8B8F2E4</accession>
<sequence>MDFKIATWNIIFLFRTGICQNLVEVLNVYKIKVAGIQEVRWAGKGQLKERRYIIYFSGMEERYQNGCGFVVHETIEPYIKEFNPILERLAVLKIDTAPINIVLICTYAPTESADEDTKDIFYEDLIQAYDNLPGNAIKILGVFNAKYGRETQFSHTLGKESLHDTSNGNGLRLI</sequence>
<gene>
    <name evidence="3" type="primary">LOC112679275</name>
</gene>
<dbReference type="InterPro" id="IPR036691">
    <property type="entry name" value="Endo/exonu/phosph_ase_sf"/>
</dbReference>
<dbReference type="Gene3D" id="3.60.10.10">
    <property type="entry name" value="Endonuclease/exonuclease/phosphatase"/>
    <property type="match status" value="1"/>
</dbReference>
<dbReference type="RefSeq" id="XP_025404801.1">
    <property type="nucleotide sequence ID" value="XM_025549016.1"/>
</dbReference>
<protein>
    <submittedName>
        <fullName evidence="3">Craniofacial development protein 2-like</fullName>
    </submittedName>
</protein>
<keyword evidence="2" id="KW-1185">Reference proteome</keyword>
<dbReference type="Proteomes" id="UP000694846">
    <property type="component" value="Unplaced"/>
</dbReference>
<evidence type="ECO:0000313" key="3">
    <source>
        <dbReference type="RefSeq" id="XP_025404801.1"/>
    </source>
</evidence>
<dbReference type="OrthoDB" id="6626955at2759"/>
<organism evidence="2 3">
    <name type="scientific">Sipha flava</name>
    <name type="common">yellow sugarcane aphid</name>
    <dbReference type="NCBI Taxonomy" id="143950"/>
    <lineage>
        <taxon>Eukaryota</taxon>
        <taxon>Metazoa</taxon>
        <taxon>Ecdysozoa</taxon>
        <taxon>Arthropoda</taxon>
        <taxon>Hexapoda</taxon>
        <taxon>Insecta</taxon>
        <taxon>Pterygota</taxon>
        <taxon>Neoptera</taxon>
        <taxon>Paraneoptera</taxon>
        <taxon>Hemiptera</taxon>
        <taxon>Sternorrhyncha</taxon>
        <taxon>Aphidomorpha</taxon>
        <taxon>Aphidoidea</taxon>
        <taxon>Aphididae</taxon>
        <taxon>Sipha</taxon>
    </lineage>
</organism>
<evidence type="ECO:0000313" key="2">
    <source>
        <dbReference type="Proteomes" id="UP000694846"/>
    </source>
</evidence>
<name>A0A8B8F2E4_9HEMI</name>
<reference evidence="3" key="1">
    <citation type="submission" date="2025-08" db="UniProtKB">
        <authorList>
            <consortium name="RefSeq"/>
        </authorList>
    </citation>
    <scope>IDENTIFICATION</scope>
    <source>
        <tissue evidence="3">Whole body</tissue>
    </source>
</reference>
<evidence type="ECO:0000256" key="1">
    <source>
        <dbReference type="SAM" id="SignalP"/>
    </source>
</evidence>
<feature type="signal peptide" evidence="1">
    <location>
        <begin position="1"/>
        <end position="19"/>
    </location>
</feature>
<keyword evidence="1" id="KW-0732">Signal</keyword>
<proteinExistence type="predicted"/>